<evidence type="ECO:0000313" key="3">
    <source>
        <dbReference type="Proteomes" id="UP001162060"/>
    </source>
</evidence>
<proteinExistence type="predicted"/>
<organism evidence="2 3">
    <name type="scientific">Peronospora matthiolae</name>
    <dbReference type="NCBI Taxonomy" id="2874970"/>
    <lineage>
        <taxon>Eukaryota</taxon>
        <taxon>Sar</taxon>
        <taxon>Stramenopiles</taxon>
        <taxon>Oomycota</taxon>
        <taxon>Peronosporomycetes</taxon>
        <taxon>Peronosporales</taxon>
        <taxon>Peronosporaceae</taxon>
        <taxon>Peronospora</taxon>
    </lineage>
</organism>
<evidence type="ECO:0000313" key="2">
    <source>
        <dbReference type="EMBL" id="CAK7929630.1"/>
    </source>
</evidence>
<reference evidence="2" key="1">
    <citation type="submission" date="2024-01" db="EMBL/GenBank/DDBJ databases">
        <authorList>
            <person name="Webb A."/>
        </authorList>
    </citation>
    <scope>NUCLEOTIDE SEQUENCE</scope>
    <source>
        <strain evidence="2">Pm1</strain>
    </source>
</reference>
<accession>A0AAV1U533</accession>
<dbReference type="Proteomes" id="UP001162060">
    <property type="component" value="Unassembled WGS sequence"/>
</dbReference>
<evidence type="ECO:0000256" key="1">
    <source>
        <dbReference type="SAM" id="SignalP"/>
    </source>
</evidence>
<keyword evidence="1" id="KW-0732">Signal</keyword>
<name>A0AAV1U533_9STRA</name>
<sequence length="201" mass="21718">MHVPGSLVFFMAVVASASAMEPSGTVPGNQQSCSGPDLTCYDDPSASRLCKYDWWTGEDFHGCCQRTCSPSGNSYYQICSQTVGKCVVGDFLASLFCQTYGRGSRLEECCRGVCSRDPPGDSCSSIGFYSCNGKDGECKGQLSAEVFRHCCQNTCEPVNFPLTCDNTGAKCYEKADGDKCNGIESFLERQMCCISACKSPR</sequence>
<dbReference type="EMBL" id="CAKLBY020000153">
    <property type="protein sequence ID" value="CAK7929630.1"/>
    <property type="molecule type" value="Genomic_DNA"/>
</dbReference>
<dbReference type="AlphaFoldDB" id="A0AAV1U533"/>
<feature type="signal peptide" evidence="1">
    <location>
        <begin position="1"/>
        <end position="19"/>
    </location>
</feature>
<gene>
    <name evidence="2" type="ORF">PM001_LOCUS14780</name>
</gene>
<protein>
    <submittedName>
        <fullName evidence="2">Uncharacterized protein</fullName>
    </submittedName>
</protein>
<comment type="caution">
    <text evidence="2">The sequence shown here is derived from an EMBL/GenBank/DDBJ whole genome shotgun (WGS) entry which is preliminary data.</text>
</comment>
<feature type="chain" id="PRO_5043976603" evidence="1">
    <location>
        <begin position="20"/>
        <end position="201"/>
    </location>
</feature>